<dbReference type="InterPro" id="IPR013083">
    <property type="entry name" value="Znf_RING/FYVE/PHD"/>
</dbReference>
<dbReference type="PROSITE" id="PS50016">
    <property type="entry name" value="ZF_PHD_2"/>
    <property type="match status" value="1"/>
</dbReference>
<dbReference type="Proteomes" id="UP000011083">
    <property type="component" value="Unassembled WGS sequence"/>
</dbReference>
<feature type="compositionally biased region" description="Basic and acidic residues" evidence="5">
    <location>
        <begin position="13"/>
        <end position="32"/>
    </location>
</feature>
<dbReference type="SMART" id="SM00249">
    <property type="entry name" value="PHD"/>
    <property type="match status" value="1"/>
</dbReference>
<dbReference type="InterPro" id="IPR050923">
    <property type="entry name" value="Cell_Proc_Reg/RNA_Proc"/>
</dbReference>
<dbReference type="GeneID" id="14920254"/>
<feature type="compositionally biased region" description="Polar residues" evidence="5">
    <location>
        <begin position="289"/>
        <end position="304"/>
    </location>
</feature>
<evidence type="ECO:0000256" key="4">
    <source>
        <dbReference type="PROSITE-ProRule" id="PRU00146"/>
    </source>
</evidence>
<feature type="compositionally biased region" description="Basic and acidic residues" evidence="5">
    <location>
        <begin position="242"/>
        <end position="255"/>
    </location>
</feature>
<dbReference type="Pfam" id="PF00628">
    <property type="entry name" value="PHD"/>
    <property type="match status" value="1"/>
</dbReference>
<dbReference type="AlphaFoldDB" id="L8H2K2"/>
<dbReference type="Gene3D" id="3.30.40.10">
    <property type="entry name" value="Zinc/RING finger domain, C3HC4 (zinc finger)"/>
    <property type="match status" value="1"/>
</dbReference>
<evidence type="ECO:0000313" key="8">
    <source>
        <dbReference type="EMBL" id="ELR19472.1"/>
    </source>
</evidence>
<keyword evidence="1" id="KW-0479">Metal-binding</keyword>
<dbReference type="RefSeq" id="XP_004341558.1">
    <property type="nucleotide sequence ID" value="XM_004341510.1"/>
</dbReference>
<keyword evidence="3" id="KW-0862">Zinc</keyword>
<evidence type="ECO:0000256" key="2">
    <source>
        <dbReference type="ARBA" id="ARBA00022771"/>
    </source>
</evidence>
<dbReference type="STRING" id="1257118.L8H2K2"/>
<accession>L8H2K2</accession>
<name>L8H2K2_ACACF</name>
<dbReference type="CDD" id="cd00060">
    <property type="entry name" value="FHA"/>
    <property type="match status" value="1"/>
</dbReference>
<feature type="compositionally biased region" description="Polar residues" evidence="5">
    <location>
        <begin position="1"/>
        <end position="10"/>
    </location>
</feature>
<keyword evidence="9" id="KW-1185">Reference proteome</keyword>
<feature type="compositionally biased region" description="Low complexity" evidence="5">
    <location>
        <begin position="158"/>
        <end position="174"/>
    </location>
</feature>
<dbReference type="InterPro" id="IPR000253">
    <property type="entry name" value="FHA_dom"/>
</dbReference>
<dbReference type="OrthoDB" id="5971507at2759"/>
<dbReference type="InterPro" id="IPR011011">
    <property type="entry name" value="Znf_FYVE_PHD"/>
</dbReference>
<dbReference type="InterPro" id="IPR008984">
    <property type="entry name" value="SMAD_FHA_dom_sf"/>
</dbReference>
<keyword evidence="2 4" id="KW-0863">Zinc-finger</keyword>
<proteinExistence type="predicted"/>
<protein>
    <submittedName>
        <fullName evidence="8">PHDfinger domain containing protein</fullName>
    </submittedName>
</protein>
<evidence type="ECO:0000256" key="5">
    <source>
        <dbReference type="SAM" id="MobiDB-lite"/>
    </source>
</evidence>
<dbReference type="InterPro" id="IPR001965">
    <property type="entry name" value="Znf_PHD"/>
</dbReference>
<dbReference type="CDD" id="cd15489">
    <property type="entry name" value="PHD_SF"/>
    <property type="match status" value="1"/>
</dbReference>
<dbReference type="SUPFAM" id="SSF49879">
    <property type="entry name" value="SMAD/FHA domain"/>
    <property type="match status" value="1"/>
</dbReference>
<organism evidence="8 9">
    <name type="scientific">Acanthamoeba castellanii (strain ATCC 30010 / Neff)</name>
    <dbReference type="NCBI Taxonomy" id="1257118"/>
    <lineage>
        <taxon>Eukaryota</taxon>
        <taxon>Amoebozoa</taxon>
        <taxon>Discosea</taxon>
        <taxon>Longamoebia</taxon>
        <taxon>Centramoebida</taxon>
        <taxon>Acanthamoebidae</taxon>
        <taxon>Acanthamoeba</taxon>
    </lineage>
</organism>
<dbReference type="SUPFAM" id="SSF57903">
    <property type="entry name" value="FYVE/PHD zinc finger"/>
    <property type="match status" value="1"/>
</dbReference>
<evidence type="ECO:0000313" key="9">
    <source>
        <dbReference type="Proteomes" id="UP000011083"/>
    </source>
</evidence>
<feature type="region of interest" description="Disordered" evidence="5">
    <location>
        <begin position="1"/>
        <end position="32"/>
    </location>
</feature>
<dbReference type="PANTHER" id="PTHR23308">
    <property type="entry name" value="NUCLEAR INHIBITOR OF PROTEIN PHOSPHATASE-1"/>
    <property type="match status" value="1"/>
</dbReference>
<feature type="domain" description="PHD-type" evidence="7">
    <location>
        <begin position="307"/>
        <end position="357"/>
    </location>
</feature>
<dbReference type="OMA" id="HISCAGG"/>
<feature type="compositionally biased region" description="Basic and acidic residues" evidence="5">
    <location>
        <begin position="273"/>
        <end position="288"/>
    </location>
</feature>
<feature type="domain" description="FHA" evidence="6">
    <location>
        <begin position="71"/>
        <end position="105"/>
    </location>
</feature>
<evidence type="ECO:0000259" key="7">
    <source>
        <dbReference type="PROSITE" id="PS50016"/>
    </source>
</evidence>
<evidence type="ECO:0000256" key="1">
    <source>
        <dbReference type="ARBA" id="ARBA00022723"/>
    </source>
</evidence>
<evidence type="ECO:0000256" key="3">
    <source>
        <dbReference type="ARBA" id="ARBA00022833"/>
    </source>
</evidence>
<gene>
    <name evidence="8" type="ORF">ACA1_267310</name>
</gene>
<reference evidence="8 9" key="1">
    <citation type="journal article" date="2013" name="Genome Biol.">
        <title>Genome of Acanthamoeba castellanii highlights extensive lateral gene transfer and early evolution of tyrosine kinase signaling.</title>
        <authorList>
            <person name="Clarke M."/>
            <person name="Lohan A.J."/>
            <person name="Liu B."/>
            <person name="Lagkouvardos I."/>
            <person name="Roy S."/>
            <person name="Zafar N."/>
            <person name="Bertelli C."/>
            <person name="Schilde C."/>
            <person name="Kianianmomeni A."/>
            <person name="Burglin T.R."/>
            <person name="Frech C."/>
            <person name="Turcotte B."/>
            <person name="Kopec K.O."/>
            <person name="Synnott J.M."/>
            <person name="Choo C."/>
            <person name="Paponov I."/>
            <person name="Finkler A."/>
            <person name="Soon Heng Tan C."/>
            <person name="Hutchins A.P."/>
            <person name="Weinmeier T."/>
            <person name="Rattei T."/>
            <person name="Chu J.S."/>
            <person name="Gimenez G."/>
            <person name="Irimia M."/>
            <person name="Rigden D.J."/>
            <person name="Fitzpatrick D.A."/>
            <person name="Lorenzo-Morales J."/>
            <person name="Bateman A."/>
            <person name="Chiu C.H."/>
            <person name="Tang P."/>
            <person name="Hegemann P."/>
            <person name="Fromm H."/>
            <person name="Raoult D."/>
            <person name="Greub G."/>
            <person name="Miranda-Saavedra D."/>
            <person name="Chen N."/>
            <person name="Nash P."/>
            <person name="Ginger M.L."/>
            <person name="Horn M."/>
            <person name="Schaap P."/>
            <person name="Caler L."/>
            <person name="Loftus B."/>
        </authorList>
    </citation>
    <scope>NUCLEOTIDE SEQUENCE [LARGE SCALE GENOMIC DNA]</scope>
    <source>
        <strain evidence="8 9">Neff</strain>
    </source>
</reference>
<dbReference type="VEuPathDB" id="AmoebaDB:ACA1_267310"/>
<sequence>MKRKSSSTVGASEAREGEKEAAAQTVDSRDDEWTGAWLENVSGSDMVGEPGVPACVPLRLWLDSPRRPLLVSRRHAMLTYHADADAWVLEDLKSVNGIFVNGKKVGRAVLSDGDLITFDERGGRTRTGATKQLSECVCIYRFYKSGYNTRPRGEADQRTTASAAAPATTREQAAGSGSADTAPPVAKRPRKDPTADSAKSAPAIAKVPDSQDEDEEEKEEDEEEEELEEDEEEEEEEEEEKEKEKEEKNEEKAKDEEEEEKEEEDEEENETNGADKQKKNGKEEEKETASGTATNGNNAGSSTPTKGAACKCGKTKAEGLMIQCDSCTSWSHAGCVGLSKAKAAQLKSWQCEACRSKGAVPAPSAHVEDDPRQWTLTEGTIISCLPEPASGDRFWLAEVVHDKRKGQRTVQVRWFENDPRKRKLHYVRGAEQRLAVATIICPDVSDLLAKVGPNLYKLQDDPRLYTIT</sequence>
<dbReference type="EMBL" id="KB007933">
    <property type="protein sequence ID" value="ELR19472.1"/>
    <property type="molecule type" value="Genomic_DNA"/>
</dbReference>
<dbReference type="KEGG" id="acan:ACA1_267310"/>
<dbReference type="Gene3D" id="2.60.200.20">
    <property type="match status" value="1"/>
</dbReference>
<dbReference type="GO" id="GO:0008270">
    <property type="term" value="F:zinc ion binding"/>
    <property type="evidence" value="ECO:0007669"/>
    <property type="project" value="UniProtKB-KW"/>
</dbReference>
<feature type="compositionally biased region" description="Acidic residues" evidence="5">
    <location>
        <begin position="210"/>
        <end position="241"/>
    </location>
</feature>
<evidence type="ECO:0000259" key="6">
    <source>
        <dbReference type="PROSITE" id="PS50006"/>
    </source>
</evidence>
<feature type="compositionally biased region" description="Acidic residues" evidence="5">
    <location>
        <begin position="256"/>
        <end position="270"/>
    </location>
</feature>
<dbReference type="InterPro" id="IPR019787">
    <property type="entry name" value="Znf_PHD-finger"/>
</dbReference>
<dbReference type="Pfam" id="PF00498">
    <property type="entry name" value="FHA"/>
    <property type="match status" value="1"/>
</dbReference>
<feature type="region of interest" description="Disordered" evidence="5">
    <location>
        <begin position="149"/>
        <end position="310"/>
    </location>
</feature>
<dbReference type="PROSITE" id="PS50006">
    <property type="entry name" value="FHA_DOMAIN"/>
    <property type="match status" value="1"/>
</dbReference>